<evidence type="ECO:0000313" key="8">
    <source>
        <dbReference type="Proteomes" id="UP000838412"/>
    </source>
</evidence>
<dbReference type="OrthoDB" id="15717at2759"/>
<dbReference type="PANTHER" id="PTHR46491">
    <property type="entry name" value="CDGSH IRON SULFUR DOMAIN PROTEIN HOMOLOG"/>
    <property type="match status" value="1"/>
</dbReference>
<dbReference type="InterPro" id="IPR052950">
    <property type="entry name" value="CISD"/>
</dbReference>
<evidence type="ECO:0000313" key="7">
    <source>
        <dbReference type="EMBL" id="CAH1238797.1"/>
    </source>
</evidence>
<accession>A0A8J9YLV3</accession>
<dbReference type="InterPro" id="IPR018967">
    <property type="entry name" value="FeS-contain_CDGSH-typ"/>
</dbReference>
<reference evidence="7" key="1">
    <citation type="submission" date="2022-01" db="EMBL/GenBank/DDBJ databases">
        <authorList>
            <person name="Braso-Vives M."/>
        </authorList>
    </citation>
    <scope>NUCLEOTIDE SEQUENCE</scope>
</reference>
<dbReference type="SMART" id="SM00704">
    <property type="entry name" value="ZnF_CDGSH"/>
    <property type="match status" value="2"/>
</dbReference>
<evidence type="ECO:0000256" key="1">
    <source>
        <dbReference type="ARBA" id="ARBA00022714"/>
    </source>
</evidence>
<dbReference type="InterPro" id="IPR042216">
    <property type="entry name" value="MitoNEET_CISD"/>
</dbReference>
<dbReference type="Pfam" id="PF09360">
    <property type="entry name" value="zf-CDGSH"/>
    <property type="match status" value="2"/>
</dbReference>
<evidence type="ECO:0000256" key="2">
    <source>
        <dbReference type="ARBA" id="ARBA00022723"/>
    </source>
</evidence>
<sequence>MLVGAVVPKVQSSLLPRLVQSIDRAVIAVTAENVALVAVEPVRQYTDKGVVAVKTPFKVQLGEGKLYAWCSCGLSKKQPFCDGAHKAVGMTPVRFKMEESREVWLCGCKQTNDRPFCDGTHKTDAVQNTELGQNVAA</sequence>
<dbReference type="EMBL" id="OV696695">
    <property type="protein sequence ID" value="CAH1238797.1"/>
    <property type="molecule type" value="Genomic_DNA"/>
</dbReference>
<evidence type="ECO:0000259" key="6">
    <source>
        <dbReference type="SMART" id="SM00704"/>
    </source>
</evidence>
<organism evidence="7 8">
    <name type="scientific">Branchiostoma lanceolatum</name>
    <name type="common">Common lancelet</name>
    <name type="synonym">Amphioxus lanceolatum</name>
    <dbReference type="NCBI Taxonomy" id="7740"/>
    <lineage>
        <taxon>Eukaryota</taxon>
        <taxon>Metazoa</taxon>
        <taxon>Chordata</taxon>
        <taxon>Cephalochordata</taxon>
        <taxon>Leptocardii</taxon>
        <taxon>Amphioxiformes</taxon>
        <taxon>Branchiostomatidae</taxon>
        <taxon>Branchiostoma</taxon>
    </lineage>
</organism>
<dbReference type="Gene3D" id="3.40.5.90">
    <property type="entry name" value="CDGSH iron-sulfur domain, mitoNEET-type"/>
    <property type="match status" value="2"/>
</dbReference>
<evidence type="ECO:0000256" key="5">
    <source>
        <dbReference type="ARBA" id="ARBA00034078"/>
    </source>
</evidence>
<evidence type="ECO:0000256" key="4">
    <source>
        <dbReference type="ARBA" id="ARBA00023014"/>
    </source>
</evidence>
<dbReference type="Proteomes" id="UP000838412">
    <property type="component" value="Chromosome 10"/>
</dbReference>
<gene>
    <name evidence="7" type="primary">Hypp5636</name>
    <name evidence="7" type="ORF">BLAG_LOCUS3254</name>
</gene>
<dbReference type="PANTHER" id="PTHR46491:SF3">
    <property type="entry name" value="CDGSH IRON-SULFUR DOMAIN-CONTAINING PROTEIN 3, MITOCHONDRIAL"/>
    <property type="match status" value="1"/>
</dbReference>
<comment type="cofactor">
    <cofactor evidence="5">
        <name>[2Fe-2S] cluster</name>
        <dbReference type="ChEBI" id="CHEBI:190135"/>
    </cofactor>
</comment>
<feature type="domain" description="Iron-binding zinc finger CDGSH type" evidence="6">
    <location>
        <begin position="54"/>
        <end position="91"/>
    </location>
</feature>
<dbReference type="GO" id="GO:0005739">
    <property type="term" value="C:mitochondrion"/>
    <property type="evidence" value="ECO:0007669"/>
    <property type="project" value="TreeGrafter"/>
</dbReference>
<feature type="domain" description="Iron-binding zinc finger CDGSH type" evidence="6">
    <location>
        <begin position="92"/>
        <end position="127"/>
    </location>
</feature>
<protein>
    <submittedName>
        <fullName evidence="7">Hypp5636 protein</fullName>
    </submittedName>
</protein>
<keyword evidence="3" id="KW-0408">Iron</keyword>
<keyword evidence="1" id="KW-0001">2Fe-2S</keyword>
<keyword evidence="2" id="KW-0479">Metal-binding</keyword>
<keyword evidence="4" id="KW-0411">Iron-sulfur</keyword>
<proteinExistence type="predicted"/>
<dbReference type="AlphaFoldDB" id="A0A8J9YLV3"/>
<keyword evidence="8" id="KW-1185">Reference proteome</keyword>
<name>A0A8J9YLV3_BRALA</name>
<dbReference type="GO" id="GO:0046872">
    <property type="term" value="F:metal ion binding"/>
    <property type="evidence" value="ECO:0007669"/>
    <property type="project" value="UniProtKB-KW"/>
</dbReference>
<dbReference type="GO" id="GO:0051537">
    <property type="term" value="F:2 iron, 2 sulfur cluster binding"/>
    <property type="evidence" value="ECO:0007669"/>
    <property type="project" value="UniProtKB-KW"/>
</dbReference>
<evidence type="ECO:0000256" key="3">
    <source>
        <dbReference type="ARBA" id="ARBA00023004"/>
    </source>
</evidence>